<reference evidence="1" key="1">
    <citation type="submission" date="2014-11" db="EMBL/GenBank/DDBJ databases">
        <authorList>
            <person name="Amaro Gonzalez C."/>
        </authorList>
    </citation>
    <scope>NUCLEOTIDE SEQUENCE</scope>
</reference>
<accession>A0A0E9P5I5</accession>
<proteinExistence type="predicted"/>
<protein>
    <submittedName>
        <fullName evidence="1">Uncharacterized protein</fullName>
    </submittedName>
</protein>
<reference evidence="1" key="2">
    <citation type="journal article" date="2015" name="Fish Shellfish Immunol.">
        <title>Early steps in the European eel (Anguilla anguilla)-Vibrio vulnificus interaction in the gills: Role of the RtxA13 toxin.</title>
        <authorList>
            <person name="Callol A."/>
            <person name="Pajuelo D."/>
            <person name="Ebbesson L."/>
            <person name="Teles M."/>
            <person name="MacKenzie S."/>
            <person name="Amaro C."/>
        </authorList>
    </citation>
    <scope>NUCLEOTIDE SEQUENCE</scope>
</reference>
<sequence length="38" mass="4388">MQVYTVHELVASQAWFSERVKGDAPRKIFWESGEGYGQ</sequence>
<organism evidence="1">
    <name type="scientific">Anguilla anguilla</name>
    <name type="common">European freshwater eel</name>
    <name type="synonym">Muraena anguilla</name>
    <dbReference type="NCBI Taxonomy" id="7936"/>
    <lineage>
        <taxon>Eukaryota</taxon>
        <taxon>Metazoa</taxon>
        <taxon>Chordata</taxon>
        <taxon>Craniata</taxon>
        <taxon>Vertebrata</taxon>
        <taxon>Euteleostomi</taxon>
        <taxon>Actinopterygii</taxon>
        <taxon>Neopterygii</taxon>
        <taxon>Teleostei</taxon>
        <taxon>Anguilliformes</taxon>
        <taxon>Anguillidae</taxon>
        <taxon>Anguilla</taxon>
    </lineage>
</organism>
<name>A0A0E9P5I5_ANGAN</name>
<dbReference type="AlphaFoldDB" id="A0A0E9P5I5"/>
<evidence type="ECO:0000313" key="1">
    <source>
        <dbReference type="EMBL" id="JAG99521.1"/>
    </source>
</evidence>
<dbReference type="EMBL" id="GBXM01109055">
    <property type="protein sequence ID" value="JAG99521.1"/>
    <property type="molecule type" value="Transcribed_RNA"/>
</dbReference>